<accession>A0A508X462</accession>
<organism evidence="1">
    <name type="scientific">Sinorhizobium medicae</name>
    <dbReference type="NCBI Taxonomy" id="110321"/>
    <lineage>
        <taxon>Bacteria</taxon>
        <taxon>Pseudomonadati</taxon>
        <taxon>Pseudomonadota</taxon>
        <taxon>Alphaproteobacteria</taxon>
        <taxon>Hyphomicrobiales</taxon>
        <taxon>Rhizobiaceae</taxon>
        <taxon>Sinorhizobium/Ensifer group</taxon>
        <taxon>Sinorhizobium</taxon>
    </lineage>
</organism>
<reference evidence="1" key="1">
    <citation type="submission" date="2019-06" db="EMBL/GenBank/DDBJ databases">
        <authorList>
            <person name="Le Quere A."/>
            <person name="Colella S."/>
        </authorList>
    </citation>
    <scope>NUCLEOTIDE SEQUENCE</scope>
    <source>
        <strain evidence="1">EmedicaeMD41</strain>
    </source>
</reference>
<proteinExistence type="predicted"/>
<name>A0A508X462_9HYPH</name>
<gene>
    <name evidence="1" type="ORF">EMEDMD4_620056</name>
</gene>
<dbReference type="AlphaFoldDB" id="A0A508X462"/>
<sequence>MRQFPALYPACLAPKRLPTRRMLVRANRRHCLGPVLISAFERVECDPCVELLLQELRRVVVDRMKDIQSLAADCTRRIAQHDALGCQYAIAEEEYVFGRKLERGFETGGFEKLAPYDHAGHVEEAPILQHDVLKLGKFDDERVFRKARDHLAFFEGRDPEMIIEGVATGDRSPIAVGVETRHALIGIQEVIRRPDIVGIKESDELAARRNIVEAGIARATRPGIGLADDRDARFLLRGKPDKLVRNRIRGLIVDYENVEILVRLGKNGCQRPAEDTRLLLVVRNNNCQLRHLFAPAASLKRVCVVSSHRVAAVYLEFVLCISSLKGLHGIFVNDPNRQRKNRNAQCRLERSLQDRDIRA</sequence>
<evidence type="ECO:0000313" key="1">
    <source>
        <dbReference type="EMBL" id="VTZ64584.1"/>
    </source>
</evidence>
<dbReference type="Proteomes" id="UP000507954">
    <property type="component" value="Unassembled WGS sequence"/>
</dbReference>
<dbReference type="EMBL" id="CABFNB010000131">
    <property type="protein sequence ID" value="VTZ64584.1"/>
    <property type="molecule type" value="Genomic_DNA"/>
</dbReference>
<protein>
    <submittedName>
        <fullName evidence="1">Uncharacterized protein</fullName>
    </submittedName>
</protein>